<reference evidence="2 3" key="1">
    <citation type="submission" date="2018-06" db="EMBL/GenBank/DDBJ databases">
        <title>Draft Whole-Genome Sequence of the purple photosynthetic bacterium Rhodospeudomonas palustris XCP.</title>
        <authorList>
            <person name="Rayyan A."/>
            <person name="Meyer T.E."/>
            <person name="Kyndt J.A."/>
        </authorList>
    </citation>
    <scope>NUCLEOTIDE SEQUENCE [LARGE SCALE GENOMIC DNA]</scope>
    <source>
        <strain evidence="2 3">XCP</strain>
    </source>
</reference>
<dbReference type="EMBL" id="QKQS01000003">
    <property type="protein sequence ID" value="PZA13703.1"/>
    <property type="molecule type" value="Genomic_DNA"/>
</dbReference>
<evidence type="ECO:0000259" key="1">
    <source>
        <dbReference type="Pfam" id="PF14213"/>
    </source>
</evidence>
<dbReference type="Proteomes" id="UP000248134">
    <property type="component" value="Unassembled WGS sequence"/>
</dbReference>
<evidence type="ECO:0000313" key="2">
    <source>
        <dbReference type="EMBL" id="PZA13703.1"/>
    </source>
</evidence>
<dbReference type="RefSeq" id="WP_110784165.1">
    <property type="nucleotide sequence ID" value="NZ_QKQS01000003.1"/>
</dbReference>
<evidence type="ECO:0000313" key="3">
    <source>
        <dbReference type="Proteomes" id="UP000248134"/>
    </source>
</evidence>
<gene>
    <name evidence="2" type="ORF">DNX69_01170</name>
</gene>
<feature type="domain" description="DUF4325" evidence="1">
    <location>
        <begin position="27"/>
        <end position="86"/>
    </location>
</feature>
<dbReference type="AlphaFoldDB" id="A0A323UNQ3"/>
<proteinExistence type="predicted"/>
<comment type="caution">
    <text evidence="2">The sequence shown here is derived from an EMBL/GenBank/DDBJ whole genome shotgun (WGS) entry which is preliminary data.</text>
</comment>
<dbReference type="InterPro" id="IPR025474">
    <property type="entry name" value="DUF4325"/>
</dbReference>
<accession>A0A323UNQ3</accession>
<dbReference type="Pfam" id="PF14213">
    <property type="entry name" value="DUF4325"/>
    <property type="match status" value="1"/>
</dbReference>
<protein>
    <submittedName>
        <fullName evidence="2">DUF4325 domain-containing protein</fullName>
    </submittedName>
</protein>
<dbReference type="OrthoDB" id="1551124at2"/>
<sequence length="113" mass="12735">MSELRISVARDFSPYPGPRYIHQGPFSGEKFRKVLVKELRKGGTVLVDLDGTTGFGSSFLDEAFGGLIRNEGFRLAELRNIIRIKSDLDRSYKIEAEEAMQEAEQNIIGKKAR</sequence>
<organism evidence="2 3">
    <name type="scientific">Rhodopseudomonas palustris</name>
    <dbReference type="NCBI Taxonomy" id="1076"/>
    <lineage>
        <taxon>Bacteria</taxon>
        <taxon>Pseudomonadati</taxon>
        <taxon>Pseudomonadota</taxon>
        <taxon>Alphaproteobacteria</taxon>
        <taxon>Hyphomicrobiales</taxon>
        <taxon>Nitrobacteraceae</taxon>
        <taxon>Rhodopseudomonas</taxon>
    </lineage>
</organism>
<name>A0A323UNQ3_RHOPL</name>